<dbReference type="EMBL" id="BAABDD010000007">
    <property type="protein sequence ID" value="GAA3739657.1"/>
    <property type="molecule type" value="Genomic_DNA"/>
</dbReference>
<reference evidence="3" key="1">
    <citation type="journal article" date="2019" name="Int. J. Syst. Evol. Microbiol.">
        <title>The Global Catalogue of Microorganisms (GCM) 10K type strain sequencing project: providing services to taxonomists for standard genome sequencing and annotation.</title>
        <authorList>
            <consortium name="The Broad Institute Genomics Platform"/>
            <consortium name="The Broad Institute Genome Sequencing Center for Infectious Disease"/>
            <person name="Wu L."/>
            <person name="Ma J."/>
        </authorList>
    </citation>
    <scope>NUCLEOTIDE SEQUENCE [LARGE SCALE GENOMIC DNA]</scope>
    <source>
        <strain evidence="3">JCM 17137</strain>
    </source>
</reference>
<comment type="caution">
    <text evidence="2">The sequence shown here is derived from an EMBL/GenBank/DDBJ whole genome shotgun (WGS) entry which is preliminary data.</text>
</comment>
<dbReference type="RefSeq" id="WP_344969838.1">
    <property type="nucleotide sequence ID" value="NZ_BAABDD010000007.1"/>
</dbReference>
<feature type="transmembrane region" description="Helical" evidence="1">
    <location>
        <begin position="293"/>
        <end position="316"/>
    </location>
</feature>
<organism evidence="2 3">
    <name type="scientific">Salinactinospora qingdaonensis</name>
    <dbReference type="NCBI Taxonomy" id="702744"/>
    <lineage>
        <taxon>Bacteria</taxon>
        <taxon>Bacillati</taxon>
        <taxon>Actinomycetota</taxon>
        <taxon>Actinomycetes</taxon>
        <taxon>Streptosporangiales</taxon>
        <taxon>Nocardiopsidaceae</taxon>
        <taxon>Salinactinospora</taxon>
    </lineage>
</organism>
<accession>A0ABP7FH07</accession>
<gene>
    <name evidence="2" type="ORF">GCM10022402_19280</name>
</gene>
<feature type="transmembrane region" description="Helical" evidence="1">
    <location>
        <begin position="239"/>
        <end position="257"/>
    </location>
</feature>
<evidence type="ECO:0000313" key="3">
    <source>
        <dbReference type="Proteomes" id="UP001500908"/>
    </source>
</evidence>
<feature type="transmembrane region" description="Helical" evidence="1">
    <location>
        <begin position="129"/>
        <end position="151"/>
    </location>
</feature>
<feature type="transmembrane region" description="Helical" evidence="1">
    <location>
        <begin position="163"/>
        <end position="180"/>
    </location>
</feature>
<feature type="transmembrane region" description="Helical" evidence="1">
    <location>
        <begin position="92"/>
        <end position="117"/>
    </location>
</feature>
<evidence type="ECO:0008006" key="4">
    <source>
        <dbReference type="Google" id="ProtNLM"/>
    </source>
</evidence>
<keyword evidence="1" id="KW-0812">Transmembrane</keyword>
<name>A0ABP7FH07_9ACTN</name>
<feature type="transmembrane region" description="Helical" evidence="1">
    <location>
        <begin position="212"/>
        <end position="233"/>
    </location>
</feature>
<evidence type="ECO:0000256" key="1">
    <source>
        <dbReference type="SAM" id="Phobius"/>
    </source>
</evidence>
<feature type="transmembrane region" description="Helical" evidence="1">
    <location>
        <begin position="12"/>
        <end position="35"/>
    </location>
</feature>
<evidence type="ECO:0000313" key="2">
    <source>
        <dbReference type="EMBL" id="GAA3739657.1"/>
    </source>
</evidence>
<proteinExistence type="predicted"/>
<sequence>MKLLNASDGGGVGMAVTAPVAAVAFAIVVAVALFLADQHRRYGRLWGWSGQVTRAVPLVGCLLASYAVAPLPQGPEIRCSATPTVWEPAATLTPLTLSGVAHASIALGAFLPVGILAHYRYRRGLGTTAVFAATLAAGVELLHLTALVGLYPCPYRVAATDDVVFGILGASLGWLFSVVLTPPLARGWPAAVPDLLPPGLARRALGHILDVGLWWFGAHLLTAALVAGSVVSAEESGPVLAAALLALAALVGPLVSLPRRDRCTPGRAAVHLAIVGIGHPHPAPRWRVALRSALLHGPIVALVCLGLGWWAIAVMFTHASTALVRYDQVGLVDLLTATRVATRTAVDGELPRRLVKHGHPAPTISGAR</sequence>
<keyword evidence="1" id="KW-0472">Membrane</keyword>
<keyword evidence="3" id="KW-1185">Reference proteome</keyword>
<keyword evidence="1" id="KW-1133">Transmembrane helix</keyword>
<protein>
    <recommendedName>
        <fullName evidence="4">VanZ like family protein</fullName>
    </recommendedName>
</protein>
<dbReference type="Proteomes" id="UP001500908">
    <property type="component" value="Unassembled WGS sequence"/>
</dbReference>